<keyword evidence="7" id="KW-0808">Transferase</keyword>
<dbReference type="EMBL" id="CP000471">
    <property type="protein sequence ID" value="ABK44081.1"/>
    <property type="molecule type" value="Genomic_DNA"/>
</dbReference>
<dbReference type="Gene3D" id="3.40.1280.10">
    <property type="match status" value="1"/>
</dbReference>
<dbReference type="NCBIfam" id="TIGR00046">
    <property type="entry name" value="RsmE family RNA methyltransferase"/>
    <property type="match status" value="1"/>
</dbReference>
<dbReference type="PANTHER" id="PTHR30027:SF3">
    <property type="entry name" value="16S RRNA (URACIL(1498)-N(3))-METHYLTRANSFERASE"/>
    <property type="match status" value="1"/>
</dbReference>
<evidence type="ECO:0000256" key="8">
    <source>
        <dbReference type="ARBA" id="ARBA00022691"/>
    </source>
</evidence>
<dbReference type="STRING" id="156889.Mmc1_1572"/>
<evidence type="ECO:0000256" key="1">
    <source>
        <dbReference type="ARBA" id="ARBA00004496"/>
    </source>
</evidence>
<dbReference type="GO" id="GO:0005737">
    <property type="term" value="C:cytoplasm"/>
    <property type="evidence" value="ECO:0007669"/>
    <property type="project" value="UniProtKB-SubCell"/>
</dbReference>
<organism evidence="12 13">
    <name type="scientific">Magnetococcus marinus (strain ATCC BAA-1437 / JCM 17883 / MC-1)</name>
    <dbReference type="NCBI Taxonomy" id="156889"/>
    <lineage>
        <taxon>Bacteria</taxon>
        <taxon>Pseudomonadati</taxon>
        <taxon>Pseudomonadota</taxon>
        <taxon>Magnetococcia</taxon>
        <taxon>Magnetococcales</taxon>
        <taxon>Magnetococcaceae</taxon>
        <taxon>Magnetococcus</taxon>
    </lineage>
</organism>
<comment type="catalytic activity">
    <reaction evidence="10">
        <text>uridine(1498) in 16S rRNA + S-adenosyl-L-methionine = N(3)-methyluridine(1498) in 16S rRNA + S-adenosyl-L-homocysteine + H(+)</text>
        <dbReference type="Rhea" id="RHEA:42920"/>
        <dbReference type="Rhea" id="RHEA-COMP:10283"/>
        <dbReference type="Rhea" id="RHEA-COMP:10284"/>
        <dbReference type="ChEBI" id="CHEBI:15378"/>
        <dbReference type="ChEBI" id="CHEBI:57856"/>
        <dbReference type="ChEBI" id="CHEBI:59789"/>
        <dbReference type="ChEBI" id="CHEBI:65315"/>
        <dbReference type="ChEBI" id="CHEBI:74502"/>
        <dbReference type="EC" id="2.1.1.193"/>
    </reaction>
</comment>
<evidence type="ECO:0000313" key="12">
    <source>
        <dbReference type="EMBL" id="ABK44081.1"/>
    </source>
</evidence>
<dbReference type="KEGG" id="mgm:Mmc1_1572"/>
<evidence type="ECO:0000256" key="10">
    <source>
        <dbReference type="ARBA" id="ARBA00047944"/>
    </source>
</evidence>
<evidence type="ECO:0000256" key="4">
    <source>
        <dbReference type="ARBA" id="ARBA00022490"/>
    </source>
</evidence>
<keyword evidence="13" id="KW-1185">Reference proteome</keyword>
<dbReference type="InterPro" id="IPR029028">
    <property type="entry name" value="Alpha/beta_knot_MTases"/>
</dbReference>
<reference evidence="13" key="1">
    <citation type="journal article" date="2009" name="Appl. Environ. Microbiol.">
        <title>Complete genome sequence of the chemolithoautotrophic marine magnetotactic coccus strain MC-1.</title>
        <authorList>
            <person name="Schubbe S."/>
            <person name="Williams T.J."/>
            <person name="Xie G."/>
            <person name="Kiss H.E."/>
            <person name="Brettin T.S."/>
            <person name="Martinez D."/>
            <person name="Ross C.A."/>
            <person name="Schuler D."/>
            <person name="Cox B.L."/>
            <person name="Nealson K.H."/>
            <person name="Bazylinski D.A."/>
        </authorList>
    </citation>
    <scope>NUCLEOTIDE SEQUENCE [LARGE SCALE GENOMIC DNA]</scope>
    <source>
        <strain evidence="13">ATCC BAA-1437 / JCM 17883 / MC-1</strain>
    </source>
</reference>
<dbReference type="InterPro" id="IPR046886">
    <property type="entry name" value="RsmE_MTase_dom"/>
</dbReference>
<keyword evidence="4" id="KW-0963">Cytoplasm</keyword>
<evidence type="ECO:0000256" key="2">
    <source>
        <dbReference type="ARBA" id="ARBA00005528"/>
    </source>
</evidence>
<keyword evidence="8" id="KW-0949">S-adenosyl-L-methionine</keyword>
<dbReference type="GO" id="GO:0070042">
    <property type="term" value="F:rRNA (uridine-N3-)-methyltransferase activity"/>
    <property type="evidence" value="ECO:0007669"/>
    <property type="project" value="TreeGrafter"/>
</dbReference>
<evidence type="ECO:0000256" key="3">
    <source>
        <dbReference type="ARBA" id="ARBA00012328"/>
    </source>
</evidence>
<comment type="subcellular location">
    <subcellularLocation>
        <location evidence="1">Cytoplasm</location>
    </subcellularLocation>
</comment>
<evidence type="ECO:0000313" key="13">
    <source>
        <dbReference type="Proteomes" id="UP000002586"/>
    </source>
</evidence>
<dbReference type="HOGENOM" id="CLU_067442_3_0_5"/>
<dbReference type="InterPro" id="IPR029026">
    <property type="entry name" value="tRNA_m1G_MTases_N"/>
</dbReference>
<evidence type="ECO:0000256" key="6">
    <source>
        <dbReference type="ARBA" id="ARBA00022603"/>
    </source>
</evidence>
<dbReference type="EC" id="2.1.1.193" evidence="3"/>
<dbReference type="AlphaFoldDB" id="A0L7Y8"/>
<dbReference type="InterPro" id="IPR006700">
    <property type="entry name" value="RsmE"/>
</dbReference>
<accession>A0L7Y8</accession>
<keyword evidence="6" id="KW-0489">Methyltransferase</keyword>
<comment type="function">
    <text evidence="9">Specifically methylates the N3 position of the uracil ring of uridine 1498 (m3U1498) in 16S rRNA. Acts on the fully assembled 30S ribosomal subunit.</text>
</comment>
<reference evidence="12 13" key="2">
    <citation type="journal article" date="2012" name="Int. J. Syst. Evol. Microbiol.">
        <title>Magnetococcus marinus gen. nov., sp. nov., a marine, magnetotactic bacterium that represents a novel lineage (Magnetococcaceae fam. nov.; Magnetococcales ord. nov.) at the base of the Alphaproteobacteria.</title>
        <authorList>
            <person name="Bazylinski D.A."/>
            <person name="Williams T.J."/>
            <person name="Lefevre C.T."/>
            <person name="Berg R.J."/>
            <person name="Zhang C.L."/>
            <person name="Bowser S.S."/>
            <person name="Dean A.J."/>
            <person name="Beveridge T.J."/>
        </authorList>
    </citation>
    <scope>NUCLEOTIDE SEQUENCE [LARGE SCALE GENOMIC DNA]</scope>
    <source>
        <strain evidence="13">ATCC BAA-1437 / JCM 17883 / MC-1</strain>
    </source>
</reference>
<keyword evidence="5" id="KW-0698">rRNA processing</keyword>
<evidence type="ECO:0000259" key="11">
    <source>
        <dbReference type="Pfam" id="PF04452"/>
    </source>
</evidence>
<dbReference type="SUPFAM" id="SSF75217">
    <property type="entry name" value="alpha/beta knot"/>
    <property type="match status" value="1"/>
</dbReference>
<sequence length="227" mass="24821">MECDVPLHPSAAQALLAWQARVGELFTVCHAGCFYRARLLADGHSMRVFATLSYSPEPPAPRVLMQAMPNRERFLWILEKGVELGATAIYPVITEKSYHEDAPALAKQGGWVRILQRAARQCRRAVLPRVGEPLTLEQAIEQGVGMAQWYLDLSPTPLLGEPLQGAVQLFVGPEGGWGEQDLAIFRARGVAPRNLGPRLLRTETAALMALSWIAAADNPLHPGEAGK</sequence>
<evidence type="ECO:0000256" key="7">
    <source>
        <dbReference type="ARBA" id="ARBA00022679"/>
    </source>
</evidence>
<dbReference type="GO" id="GO:0070475">
    <property type="term" value="P:rRNA base methylation"/>
    <property type="evidence" value="ECO:0007669"/>
    <property type="project" value="TreeGrafter"/>
</dbReference>
<dbReference type="Pfam" id="PF04452">
    <property type="entry name" value="Methyltrans_RNA"/>
    <property type="match status" value="1"/>
</dbReference>
<name>A0L7Y8_MAGMM</name>
<dbReference type="CDD" id="cd18084">
    <property type="entry name" value="RsmE-like"/>
    <property type="match status" value="1"/>
</dbReference>
<dbReference type="PANTHER" id="PTHR30027">
    <property type="entry name" value="RIBOSOMAL RNA SMALL SUBUNIT METHYLTRANSFERASE E"/>
    <property type="match status" value="1"/>
</dbReference>
<feature type="domain" description="Ribosomal RNA small subunit methyltransferase E methyltransferase" evidence="11">
    <location>
        <begin position="58"/>
        <end position="213"/>
    </location>
</feature>
<protein>
    <recommendedName>
        <fullName evidence="3">16S rRNA (uracil(1498)-N(3))-methyltransferase</fullName>
        <ecNumber evidence="3">2.1.1.193</ecNumber>
    </recommendedName>
</protein>
<comment type="similarity">
    <text evidence="2">Belongs to the RNA methyltransferase RsmE family.</text>
</comment>
<proteinExistence type="inferred from homology"/>
<dbReference type="eggNOG" id="COG1385">
    <property type="taxonomic scope" value="Bacteria"/>
</dbReference>
<dbReference type="Proteomes" id="UP000002586">
    <property type="component" value="Chromosome"/>
</dbReference>
<gene>
    <name evidence="12" type="ordered locus">Mmc1_1572</name>
</gene>
<evidence type="ECO:0000256" key="9">
    <source>
        <dbReference type="ARBA" id="ARBA00025699"/>
    </source>
</evidence>
<evidence type="ECO:0000256" key="5">
    <source>
        <dbReference type="ARBA" id="ARBA00022552"/>
    </source>
</evidence>